<accession>V6LJQ1</accession>
<organism evidence="1">
    <name type="scientific">Spironucleus salmonicida</name>
    <dbReference type="NCBI Taxonomy" id="348837"/>
    <lineage>
        <taxon>Eukaryota</taxon>
        <taxon>Metamonada</taxon>
        <taxon>Diplomonadida</taxon>
        <taxon>Hexamitidae</taxon>
        <taxon>Hexamitinae</taxon>
        <taxon>Spironucleus</taxon>
    </lineage>
</organism>
<proteinExistence type="predicted"/>
<evidence type="ECO:0000313" key="2">
    <source>
        <dbReference type="EMBL" id="KAH0577812.1"/>
    </source>
</evidence>
<evidence type="ECO:0000313" key="1">
    <source>
        <dbReference type="EMBL" id="EST43946.1"/>
    </source>
</evidence>
<dbReference type="VEuPathDB" id="GiardiaDB:SS50377_21166"/>
<dbReference type="EMBL" id="AUWU02000001">
    <property type="protein sequence ID" value="KAH0577812.1"/>
    <property type="molecule type" value="Genomic_DNA"/>
</dbReference>
<reference evidence="2" key="2">
    <citation type="submission" date="2020-12" db="EMBL/GenBank/DDBJ databases">
        <title>New Spironucleus salmonicida genome in near-complete chromosomes.</title>
        <authorList>
            <person name="Xu F."/>
            <person name="Kurt Z."/>
            <person name="Jimenez-Gonzalez A."/>
            <person name="Astvaldsson A."/>
            <person name="Andersson J.O."/>
            <person name="Svard S.G."/>
        </authorList>
    </citation>
    <scope>NUCLEOTIDE SEQUENCE</scope>
    <source>
        <strain evidence="2">ATCC 50377</strain>
    </source>
</reference>
<sequence>MQQIKPQVLDYILTLDAKKETQKATNFQYNMTFILLGQENSGINEFYQYINQYINFDTKTTSAKYLTLNGEDKGRHLNVKLFNLQTKFSRHEVIKIAPLSALLFFHEDNIDSITFVMKVIDDIYNTIYTLNTSIRPKQTELKTLSNIADCIMLSEARPSLFVFSIRGNRTYKMQALELKKMILKKGFRLQEFQEYDAQSYQIILAQASSLAELYPVEFFEIWDKHTTNLKGCSGQ</sequence>
<reference evidence="1 2" key="1">
    <citation type="journal article" date="2014" name="PLoS Genet.">
        <title>The Genome of Spironucleus salmonicida Highlights a Fish Pathogen Adapted to Fluctuating Environments.</title>
        <authorList>
            <person name="Xu F."/>
            <person name="Jerlstrom-Hultqvist J."/>
            <person name="Einarsson E."/>
            <person name="Astvaldsson A."/>
            <person name="Svard S.G."/>
            <person name="Andersson J.O."/>
        </authorList>
    </citation>
    <scope>NUCLEOTIDE SEQUENCE</scope>
    <source>
        <strain evidence="2">ATCC 50377</strain>
    </source>
</reference>
<keyword evidence="3" id="KW-1185">Reference proteome</keyword>
<gene>
    <name evidence="1" type="ORF">SS50377_16249</name>
    <name evidence="2" type="ORF">SS50377_21166</name>
</gene>
<dbReference type="EMBL" id="KI546130">
    <property type="protein sequence ID" value="EST43946.1"/>
    <property type="molecule type" value="Genomic_DNA"/>
</dbReference>
<evidence type="ECO:0000313" key="3">
    <source>
        <dbReference type="Proteomes" id="UP000018208"/>
    </source>
</evidence>
<protein>
    <submittedName>
        <fullName evidence="1">Uncharacterized protein</fullName>
    </submittedName>
</protein>
<dbReference type="Proteomes" id="UP000018208">
    <property type="component" value="Unassembled WGS sequence"/>
</dbReference>
<dbReference type="AlphaFoldDB" id="V6LJQ1"/>
<name>V6LJQ1_9EUKA</name>